<dbReference type="InterPro" id="IPR012902">
    <property type="entry name" value="N_methyl_site"/>
</dbReference>
<proteinExistence type="predicted"/>
<dbReference type="RefSeq" id="WP_146662270.1">
    <property type="nucleotide sequence ID" value="NZ_CP019791.1"/>
</dbReference>
<organism evidence="1 2">
    <name type="scientific">Anaerohalosphaera lusitana</name>
    <dbReference type="NCBI Taxonomy" id="1936003"/>
    <lineage>
        <taxon>Bacteria</taxon>
        <taxon>Pseudomonadati</taxon>
        <taxon>Planctomycetota</taxon>
        <taxon>Phycisphaerae</taxon>
        <taxon>Sedimentisphaerales</taxon>
        <taxon>Anaerohalosphaeraceae</taxon>
        <taxon>Anaerohalosphaera</taxon>
    </lineage>
</organism>
<accession>A0A1U9NM60</accession>
<evidence type="ECO:0000313" key="2">
    <source>
        <dbReference type="Proteomes" id="UP000189674"/>
    </source>
</evidence>
<dbReference type="Pfam" id="PF07963">
    <property type="entry name" value="N_methyl"/>
    <property type="match status" value="1"/>
</dbReference>
<dbReference type="AlphaFoldDB" id="A0A1U9NM60"/>
<dbReference type="KEGG" id="alus:STSP2_02074"/>
<sequence precursor="true">MNPSNKNRNGFTLMESMMATVVLAMVAAGVALPLSSGANVQMEGARLTMAAKLANDLMAEVAATDFDSISSTFDGLSESSGALTEYDGDLLSGPAYEGFSRSVNCSTATVGKVDMLWVTVSVSHDGEELVALKRLFGP</sequence>
<protein>
    <recommendedName>
        <fullName evidence="3">Tfp pilus assembly protein PilV</fullName>
    </recommendedName>
</protein>
<reference evidence="2" key="1">
    <citation type="submission" date="2017-02" db="EMBL/GenBank/DDBJ databases">
        <title>Comparative genomics and description of representatives of a novel lineage of planctomycetes thriving in anoxic sediments.</title>
        <authorList>
            <person name="Spring S."/>
            <person name="Bunk B."/>
            <person name="Sproer C."/>
        </authorList>
    </citation>
    <scope>NUCLEOTIDE SEQUENCE [LARGE SCALE GENOMIC DNA]</scope>
    <source>
        <strain evidence="2">ST-NAGAB-D1</strain>
    </source>
</reference>
<name>A0A1U9NM60_9BACT</name>
<gene>
    <name evidence="1" type="ORF">STSP2_02074</name>
</gene>
<dbReference type="NCBIfam" id="TIGR02532">
    <property type="entry name" value="IV_pilin_GFxxxE"/>
    <property type="match status" value="1"/>
</dbReference>
<evidence type="ECO:0000313" key="1">
    <source>
        <dbReference type="EMBL" id="AQT68897.1"/>
    </source>
</evidence>
<keyword evidence="2" id="KW-1185">Reference proteome</keyword>
<dbReference type="STRING" id="1936003.STSP2_02074"/>
<dbReference type="EMBL" id="CP019791">
    <property type="protein sequence ID" value="AQT68897.1"/>
    <property type="molecule type" value="Genomic_DNA"/>
</dbReference>
<dbReference type="Proteomes" id="UP000189674">
    <property type="component" value="Chromosome"/>
</dbReference>
<evidence type="ECO:0008006" key="3">
    <source>
        <dbReference type="Google" id="ProtNLM"/>
    </source>
</evidence>